<name>A0ACB8QX58_9AGAM</name>
<dbReference type="Proteomes" id="UP000814128">
    <property type="component" value="Unassembled WGS sequence"/>
</dbReference>
<comment type="caution">
    <text evidence="1">The sequence shown here is derived from an EMBL/GenBank/DDBJ whole genome shotgun (WGS) entry which is preliminary data.</text>
</comment>
<keyword evidence="1" id="KW-0378">Hydrolase</keyword>
<protein>
    <submittedName>
        <fullName evidence="1">Alpha/Beta hydrolase protein</fullName>
    </submittedName>
</protein>
<gene>
    <name evidence="1" type="ORF">K488DRAFT_41406</name>
</gene>
<sequence>MLLGLYSALLFFASPSRAAGPPSVRLDKGVLIGASSDGINAFLGVPFARPPVGDLRFRLPQAHPPYRGTLNATAFGSACLQQTSTIDVPSNINPLAAQFLQQRANAGPPPADSEDCLTVNVFSPANATNHSKLPVLFWIFGGGFEGGTSADYPGNVVVEQSIALSEPVVFVSVNYRCVTTSLGFPGGKEVREAGIGNLGLHDQRLALRWVQKYIAAFGGDPTKVTIWGQSSGAISVSLQMLTNSGKTEGLFRAAFMQSGSPVPTGPLENGQNYFDRFATVAGCGHALGSKAVFDCLRKVPTETIRNATDATPSTSSYESLSLAWLPREDGVFLEANPQTLIQQGSVARIPFVSGDVDDEATLFSLTNSNITTEEELVNYLSQYYVKGGKTTSTVQTILSLYPADPADGSPFDTGAENAITPQYKRIAALLGDIVFQAPRRFFQASIGQAGEQKQWAYLSKRFKGTQLIGSYHQSDVSISFGGDLGAYLIHFAHTLNPSGAPNTTVAWPQYDVHAKNGAPAMLTLLDGPTAVVLGNDTYRKQQMEELVKASMQFPL</sequence>
<reference evidence="1" key="1">
    <citation type="submission" date="2021-02" db="EMBL/GenBank/DDBJ databases">
        <authorList>
            <consortium name="DOE Joint Genome Institute"/>
            <person name="Ahrendt S."/>
            <person name="Looney B.P."/>
            <person name="Miyauchi S."/>
            <person name="Morin E."/>
            <person name="Drula E."/>
            <person name="Courty P.E."/>
            <person name="Chicoki N."/>
            <person name="Fauchery L."/>
            <person name="Kohler A."/>
            <person name="Kuo A."/>
            <person name="Labutti K."/>
            <person name="Pangilinan J."/>
            <person name="Lipzen A."/>
            <person name="Riley R."/>
            <person name="Andreopoulos W."/>
            <person name="He G."/>
            <person name="Johnson J."/>
            <person name="Barry K.W."/>
            <person name="Grigoriev I.V."/>
            <person name="Nagy L."/>
            <person name="Hibbett D."/>
            <person name="Henrissat B."/>
            <person name="Matheny P.B."/>
            <person name="Labbe J."/>
            <person name="Martin F."/>
        </authorList>
    </citation>
    <scope>NUCLEOTIDE SEQUENCE</scope>
    <source>
        <strain evidence="1">EC-137</strain>
    </source>
</reference>
<organism evidence="1 2">
    <name type="scientific">Vararia minispora EC-137</name>
    <dbReference type="NCBI Taxonomy" id="1314806"/>
    <lineage>
        <taxon>Eukaryota</taxon>
        <taxon>Fungi</taxon>
        <taxon>Dikarya</taxon>
        <taxon>Basidiomycota</taxon>
        <taxon>Agaricomycotina</taxon>
        <taxon>Agaricomycetes</taxon>
        <taxon>Russulales</taxon>
        <taxon>Lachnocladiaceae</taxon>
        <taxon>Vararia</taxon>
    </lineage>
</organism>
<accession>A0ACB8QX58</accession>
<evidence type="ECO:0000313" key="1">
    <source>
        <dbReference type="EMBL" id="KAI0036273.1"/>
    </source>
</evidence>
<proteinExistence type="predicted"/>
<reference evidence="1" key="2">
    <citation type="journal article" date="2022" name="New Phytol.">
        <title>Evolutionary transition to the ectomycorrhizal habit in the genomes of a hyperdiverse lineage of mushroom-forming fungi.</title>
        <authorList>
            <person name="Looney B."/>
            <person name="Miyauchi S."/>
            <person name="Morin E."/>
            <person name="Drula E."/>
            <person name="Courty P.E."/>
            <person name="Kohler A."/>
            <person name="Kuo A."/>
            <person name="LaButti K."/>
            <person name="Pangilinan J."/>
            <person name="Lipzen A."/>
            <person name="Riley R."/>
            <person name="Andreopoulos W."/>
            <person name="He G."/>
            <person name="Johnson J."/>
            <person name="Nolan M."/>
            <person name="Tritt A."/>
            <person name="Barry K.W."/>
            <person name="Grigoriev I.V."/>
            <person name="Nagy L.G."/>
            <person name="Hibbett D."/>
            <person name="Henrissat B."/>
            <person name="Matheny P.B."/>
            <person name="Labbe J."/>
            <person name="Martin F.M."/>
        </authorList>
    </citation>
    <scope>NUCLEOTIDE SEQUENCE</scope>
    <source>
        <strain evidence="1">EC-137</strain>
    </source>
</reference>
<dbReference type="EMBL" id="MU273473">
    <property type="protein sequence ID" value="KAI0036273.1"/>
    <property type="molecule type" value="Genomic_DNA"/>
</dbReference>
<keyword evidence="2" id="KW-1185">Reference proteome</keyword>
<evidence type="ECO:0000313" key="2">
    <source>
        <dbReference type="Proteomes" id="UP000814128"/>
    </source>
</evidence>